<evidence type="ECO:0000259" key="2">
    <source>
        <dbReference type="Pfam" id="PF10099"/>
    </source>
</evidence>
<feature type="transmembrane region" description="Helical" evidence="1">
    <location>
        <begin position="103"/>
        <end position="123"/>
    </location>
</feature>
<dbReference type="EMBL" id="LN899819">
    <property type="protein sequence ID" value="CUV12162.1"/>
    <property type="molecule type" value="Genomic_DNA"/>
</dbReference>
<dbReference type="GO" id="GO:0016989">
    <property type="term" value="F:sigma factor antagonist activity"/>
    <property type="evidence" value="ECO:0007669"/>
    <property type="project" value="TreeGrafter"/>
</dbReference>
<reference evidence="3" key="1">
    <citation type="submission" date="2015-10" db="EMBL/GenBank/DDBJ databases">
        <authorList>
            <person name="Gilbert D.G."/>
        </authorList>
    </citation>
    <scope>NUCLEOTIDE SEQUENCE</scope>
    <source>
        <strain evidence="3">Phyl III-seqv23</strain>
    </source>
</reference>
<organism evidence="3">
    <name type="scientific">Ralstonia solanacearum</name>
    <name type="common">Pseudomonas solanacearum</name>
    <dbReference type="NCBI Taxonomy" id="305"/>
    <lineage>
        <taxon>Bacteria</taxon>
        <taxon>Pseudomonadati</taxon>
        <taxon>Pseudomonadota</taxon>
        <taxon>Betaproteobacteria</taxon>
        <taxon>Burkholderiales</taxon>
        <taxon>Burkholderiaceae</taxon>
        <taxon>Ralstonia</taxon>
        <taxon>Ralstonia solanacearum species complex</taxon>
    </lineage>
</organism>
<sequence>MPGKTLMDPRRQPDLIDRLAAEYAVGTLRAGARRRFEQLIRHDAGVRTTVERWQRYLADLPALQPASAPLPEILCRVEVQLGWRRPEPLRRTRWQQLWHGTGFWRVAAAATAIVAVVAIGLNLRLARQLHEAPVASAVAVLQDAQAQAAVLVTWDARTGTLSLKRLDATPLTSQQALQLWALPPDGHPRSLGVIGHQRAMRLMPAQPLARVPALAVSVEPRGGSPDPNGPTGPVIFKGALIDSAL</sequence>
<dbReference type="InterPro" id="IPR051474">
    <property type="entry name" value="Anti-sigma-K/W_factor"/>
</dbReference>
<dbReference type="PANTHER" id="PTHR37461:SF1">
    <property type="entry name" value="ANTI-SIGMA-K FACTOR RSKA"/>
    <property type="match status" value="1"/>
</dbReference>
<keyword evidence="1" id="KW-1133">Transmembrane helix</keyword>
<proteinExistence type="predicted"/>
<dbReference type="GO" id="GO:0006417">
    <property type="term" value="P:regulation of translation"/>
    <property type="evidence" value="ECO:0007669"/>
    <property type="project" value="TreeGrafter"/>
</dbReference>
<dbReference type="AlphaFoldDB" id="A0A0S4TQ28"/>
<protein>
    <recommendedName>
        <fullName evidence="2">Anti-sigma K factor RskA C-terminal domain-containing protein</fullName>
    </recommendedName>
</protein>
<gene>
    <name evidence="3" type="ORF">RUN39_v1_320055</name>
</gene>
<keyword evidence="1" id="KW-0472">Membrane</keyword>
<evidence type="ECO:0000256" key="1">
    <source>
        <dbReference type="SAM" id="Phobius"/>
    </source>
</evidence>
<evidence type="ECO:0000313" key="3">
    <source>
        <dbReference type="EMBL" id="CUV12162.1"/>
    </source>
</evidence>
<keyword evidence="1" id="KW-0812">Transmembrane</keyword>
<dbReference type="InterPro" id="IPR018764">
    <property type="entry name" value="RskA_C"/>
</dbReference>
<accession>A0A0S4TQ28</accession>
<dbReference type="Pfam" id="PF10099">
    <property type="entry name" value="RskA_C"/>
    <property type="match status" value="1"/>
</dbReference>
<feature type="domain" description="Anti-sigma K factor RskA C-terminal" evidence="2">
    <location>
        <begin position="107"/>
        <end position="234"/>
    </location>
</feature>
<dbReference type="GO" id="GO:0005886">
    <property type="term" value="C:plasma membrane"/>
    <property type="evidence" value="ECO:0007669"/>
    <property type="project" value="InterPro"/>
</dbReference>
<name>A0A0S4TQ28_RALSL</name>
<dbReference type="PANTHER" id="PTHR37461">
    <property type="entry name" value="ANTI-SIGMA-K FACTOR RSKA"/>
    <property type="match status" value="1"/>
</dbReference>